<organism evidence="1 2">
    <name type="scientific">Hypoxylon rubiginosum</name>
    <dbReference type="NCBI Taxonomy" id="110542"/>
    <lineage>
        <taxon>Eukaryota</taxon>
        <taxon>Fungi</taxon>
        <taxon>Dikarya</taxon>
        <taxon>Ascomycota</taxon>
        <taxon>Pezizomycotina</taxon>
        <taxon>Sordariomycetes</taxon>
        <taxon>Xylariomycetidae</taxon>
        <taxon>Xylariales</taxon>
        <taxon>Hypoxylaceae</taxon>
        <taxon>Hypoxylon</taxon>
    </lineage>
</organism>
<accession>A0ACB9YPW2</accession>
<proteinExistence type="predicted"/>
<gene>
    <name evidence="1" type="ORF">F4820DRAFT_73505</name>
</gene>
<evidence type="ECO:0000313" key="1">
    <source>
        <dbReference type="EMBL" id="KAI4861272.1"/>
    </source>
</evidence>
<comment type="caution">
    <text evidence="1">The sequence shown here is derived from an EMBL/GenBank/DDBJ whole genome shotgun (WGS) entry which is preliminary data.</text>
</comment>
<reference evidence="1 2" key="1">
    <citation type="journal article" date="2022" name="New Phytol.">
        <title>Ecological generalism drives hyperdiversity of secondary metabolite gene clusters in xylarialean endophytes.</title>
        <authorList>
            <person name="Franco M.E.E."/>
            <person name="Wisecaver J.H."/>
            <person name="Arnold A.E."/>
            <person name="Ju Y.M."/>
            <person name="Slot J.C."/>
            <person name="Ahrendt S."/>
            <person name="Moore L.P."/>
            <person name="Eastman K.E."/>
            <person name="Scott K."/>
            <person name="Konkel Z."/>
            <person name="Mondo S.J."/>
            <person name="Kuo A."/>
            <person name="Hayes R.D."/>
            <person name="Haridas S."/>
            <person name="Andreopoulos B."/>
            <person name="Riley R."/>
            <person name="LaButti K."/>
            <person name="Pangilinan J."/>
            <person name="Lipzen A."/>
            <person name="Amirebrahimi M."/>
            <person name="Yan J."/>
            <person name="Adam C."/>
            <person name="Keymanesh K."/>
            <person name="Ng V."/>
            <person name="Louie K."/>
            <person name="Northen T."/>
            <person name="Drula E."/>
            <person name="Henrissat B."/>
            <person name="Hsieh H.M."/>
            <person name="Youens-Clark K."/>
            <person name="Lutzoni F."/>
            <person name="Miadlikowska J."/>
            <person name="Eastwood D.C."/>
            <person name="Hamelin R.C."/>
            <person name="Grigoriev I.V."/>
            <person name="U'Ren J.M."/>
        </authorList>
    </citation>
    <scope>NUCLEOTIDE SEQUENCE [LARGE SCALE GENOMIC DNA]</scope>
    <source>
        <strain evidence="1 2">CBS 119005</strain>
    </source>
</reference>
<evidence type="ECO:0000313" key="2">
    <source>
        <dbReference type="Proteomes" id="UP001497700"/>
    </source>
</evidence>
<dbReference type="Proteomes" id="UP001497700">
    <property type="component" value="Unassembled WGS sequence"/>
</dbReference>
<name>A0ACB9YPW2_9PEZI</name>
<sequence length="111" mass="11891">MTGIGVLADMVCGLVALNPCRTLLCRLIDCLYGKSKSQRHSGVAAREFIGGAGYRLRVAFWRVQLPNRSPRQGGPVEGEPRGCCNATLLITDLKHGGFPGQQGLDSIDHVA</sequence>
<protein>
    <submittedName>
        <fullName evidence="1">Uncharacterized protein</fullName>
    </submittedName>
</protein>
<dbReference type="EMBL" id="MU393557">
    <property type="protein sequence ID" value="KAI4861272.1"/>
    <property type="molecule type" value="Genomic_DNA"/>
</dbReference>
<keyword evidence="2" id="KW-1185">Reference proteome</keyword>